<evidence type="ECO:0000313" key="3">
    <source>
        <dbReference type="Proteomes" id="UP000838412"/>
    </source>
</evidence>
<dbReference type="PANTHER" id="PTHR46540:SF1">
    <property type="entry name" value="TETRATRICOPEPTIDE REPEAT PROTEIN 12"/>
    <property type="match status" value="1"/>
</dbReference>
<dbReference type="EMBL" id="OV696700">
    <property type="protein sequence ID" value="CAH1246348.1"/>
    <property type="molecule type" value="Genomic_DNA"/>
</dbReference>
<evidence type="ECO:0000256" key="1">
    <source>
        <dbReference type="PROSITE-ProRule" id="PRU00339"/>
    </source>
</evidence>
<evidence type="ECO:0000313" key="2">
    <source>
        <dbReference type="EMBL" id="CAH1246348.1"/>
    </source>
</evidence>
<keyword evidence="3" id="KW-1185">Reference proteome</keyword>
<dbReference type="Gene3D" id="1.25.40.10">
    <property type="entry name" value="Tetratricopeptide repeat domain"/>
    <property type="match status" value="1"/>
</dbReference>
<accession>A0A8J9Z3C1</accession>
<dbReference type="InterPro" id="IPR019734">
    <property type="entry name" value="TPR_rpt"/>
</dbReference>
<proteinExistence type="predicted"/>
<dbReference type="InterPro" id="IPR011989">
    <property type="entry name" value="ARM-like"/>
</dbReference>
<reference evidence="2" key="1">
    <citation type="submission" date="2022-01" db="EMBL/GenBank/DDBJ databases">
        <authorList>
            <person name="Braso-Vives M."/>
        </authorList>
    </citation>
    <scope>NUCLEOTIDE SEQUENCE</scope>
</reference>
<dbReference type="SMART" id="SM00028">
    <property type="entry name" value="TPR"/>
    <property type="match status" value="3"/>
</dbReference>
<dbReference type="SUPFAM" id="SSF48452">
    <property type="entry name" value="TPR-like"/>
    <property type="match status" value="1"/>
</dbReference>
<dbReference type="InterPro" id="IPR016024">
    <property type="entry name" value="ARM-type_fold"/>
</dbReference>
<dbReference type="Pfam" id="PF13432">
    <property type="entry name" value="TPR_16"/>
    <property type="match status" value="1"/>
</dbReference>
<dbReference type="GO" id="GO:0005813">
    <property type="term" value="C:centrosome"/>
    <property type="evidence" value="ECO:0007669"/>
    <property type="project" value="TreeGrafter"/>
</dbReference>
<dbReference type="Proteomes" id="UP000838412">
    <property type="component" value="Chromosome 15"/>
</dbReference>
<organism evidence="2 3">
    <name type="scientific">Branchiostoma lanceolatum</name>
    <name type="common">Common lancelet</name>
    <name type="synonym">Amphioxus lanceolatum</name>
    <dbReference type="NCBI Taxonomy" id="7740"/>
    <lineage>
        <taxon>Eukaryota</taxon>
        <taxon>Metazoa</taxon>
        <taxon>Chordata</taxon>
        <taxon>Cephalochordata</taxon>
        <taxon>Leptocardii</taxon>
        <taxon>Amphioxiformes</taxon>
        <taxon>Branchiostomatidae</taxon>
        <taxon>Branchiostoma</taxon>
    </lineage>
</organism>
<feature type="repeat" description="TPR" evidence="1">
    <location>
        <begin position="182"/>
        <end position="215"/>
    </location>
</feature>
<keyword evidence="1" id="KW-0802">TPR repeat</keyword>
<dbReference type="GO" id="GO:0005737">
    <property type="term" value="C:cytoplasm"/>
    <property type="evidence" value="ECO:0007669"/>
    <property type="project" value="TreeGrafter"/>
</dbReference>
<sequence>MADKNTSKEELDKFLQNVDDIQSIIKGMASGDAEAQQKACKAADEKLGKIRRTPVDNTGVNKTVINQRAFDELARGQQQGPQAAGEMGQEAFMDFIEKDAAERAARKKDQKEEATALKEEGNKAFKAGDFQTAVDFYTQGLEKLKDFKELWTNRAQAYIKLGQYDEALSDCDWAMRCDDKYVKAYIHKGRALVAKKEYDKALETYQEALKMDPKQEKTVNAYIRDLKTAKAVEEEEEKAKERIESGDQEAEGVVELLKRIRQPNKPVIFYTGGLKLLTMFLKDCIEDKHTAQTLFRTCRGFELISDVAVISRCMNAPAGLTKEEVDMCESLLKLYREANKNNVVNQKHAISVPRMPDILTNLLHTSQDEDLSDACVAIINELSQNAEGRTTIVNNFDTTRLMQGLLKFMNIGSSRSAANAVGTLNNMAIDKKFLMQFRDSFEESVLPAFENIMKRCAEISLTVVPSCVSMVSNMAVDPVLRRIMSARAQLWEACLQAMDVCLSDQTKYDEVLEPLTGLMVNLTLKPSAVPQEPVVALATISKTHGLLDSPNPTIVQRTAGILSHVLPLSDESIKVCQDSAPSGLFRLLKDPDLQTVKYAMKALAACTKCSDAARKTVIQQDNKIETLRSLLKVEDETLQANSSLCIGHLLNDKALCQSLYGTDMVMELLKHVADHKNSVVQQNCAIALATLAQEDRRHVERLRELHGLGILHDCMKHFN</sequence>
<name>A0A8J9Z3C1_BRALA</name>
<dbReference type="GO" id="GO:0070286">
    <property type="term" value="P:axonemal dynein complex assembly"/>
    <property type="evidence" value="ECO:0007669"/>
    <property type="project" value="TreeGrafter"/>
</dbReference>
<dbReference type="SUPFAM" id="SSF48371">
    <property type="entry name" value="ARM repeat"/>
    <property type="match status" value="1"/>
</dbReference>
<dbReference type="PANTHER" id="PTHR46540">
    <property type="entry name" value="TETRATRICOPEPTIDE REPEAT PROTEIN 12"/>
    <property type="match status" value="1"/>
</dbReference>
<feature type="repeat" description="TPR" evidence="1">
    <location>
        <begin position="148"/>
        <end position="181"/>
    </location>
</feature>
<dbReference type="Gene3D" id="1.25.10.10">
    <property type="entry name" value="Leucine-rich Repeat Variant"/>
    <property type="match status" value="2"/>
</dbReference>
<gene>
    <name evidence="2" type="primary">TTC12</name>
    <name evidence="2" type="ORF">BLAG_LOCUS8398</name>
</gene>
<dbReference type="OrthoDB" id="629492at2759"/>
<dbReference type="PROSITE" id="PS50293">
    <property type="entry name" value="TPR_REGION"/>
    <property type="match status" value="1"/>
</dbReference>
<dbReference type="InterPro" id="IPR011990">
    <property type="entry name" value="TPR-like_helical_dom_sf"/>
</dbReference>
<protein>
    <submittedName>
        <fullName evidence="2">TTC12 protein</fullName>
    </submittedName>
</protein>
<dbReference type="InterPro" id="IPR043195">
    <property type="entry name" value="TTC12"/>
</dbReference>
<dbReference type="GO" id="GO:0007288">
    <property type="term" value="P:sperm axoneme assembly"/>
    <property type="evidence" value="ECO:0007669"/>
    <property type="project" value="TreeGrafter"/>
</dbReference>
<dbReference type="AlphaFoldDB" id="A0A8J9Z3C1"/>
<dbReference type="PROSITE" id="PS50005">
    <property type="entry name" value="TPR"/>
    <property type="match status" value="2"/>
</dbReference>